<evidence type="ECO:0000256" key="3">
    <source>
        <dbReference type="ARBA" id="ARBA00022449"/>
    </source>
</evidence>
<protein>
    <recommendedName>
        <fullName evidence="11">Cation/H+ exchanger transmembrane domain-containing protein</fullName>
    </recommendedName>
</protein>
<dbReference type="PANTHER" id="PTHR32507:SF0">
    <property type="entry name" value="NA(+)_H(+) ANTIPORTER 2-RELATED"/>
    <property type="match status" value="1"/>
</dbReference>
<evidence type="ECO:0000313" key="12">
    <source>
        <dbReference type="EMBL" id="HGZ43461.1"/>
    </source>
</evidence>
<evidence type="ECO:0000256" key="6">
    <source>
        <dbReference type="ARBA" id="ARBA00022989"/>
    </source>
</evidence>
<comment type="caution">
    <text evidence="12">The sequence shown here is derived from an EMBL/GenBank/DDBJ whole genome shotgun (WGS) entry which is preliminary data.</text>
</comment>
<organism evidence="12">
    <name type="scientific">Eiseniibacteriota bacterium</name>
    <dbReference type="NCBI Taxonomy" id="2212470"/>
    <lineage>
        <taxon>Bacteria</taxon>
        <taxon>Candidatus Eiseniibacteriota</taxon>
    </lineage>
</organism>
<dbReference type="GO" id="GO:1902600">
    <property type="term" value="P:proton transmembrane transport"/>
    <property type="evidence" value="ECO:0007669"/>
    <property type="project" value="InterPro"/>
</dbReference>
<gene>
    <name evidence="12" type="ORF">ENR23_08555</name>
</gene>
<evidence type="ECO:0000256" key="5">
    <source>
        <dbReference type="ARBA" id="ARBA00022692"/>
    </source>
</evidence>
<evidence type="ECO:0000256" key="7">
    <source>
        <dbReference type="ARBA" id="ARBA00023065"/>
    </source>
</evidence>
<dbReference type="AlphaFoldDB" id="A0A832MM56"/>
<dbReference type="PANTHER" id="PTHR32507">
    <property type="entry name" value="NA(+)/H(+) ANTIPORTER 1"/>
    <property type="match status" value="1"/>
</dbReference>
<accession>A0A832MM56</accession>
<dbReference type="GO" id="GO:0005886">
    <property type="term" value="C:plasma membrane"/>
    <property type="evidence" value="ECO:0007669"/>
    <property type="project" value="UniProtKB-SubCell"/>
</dbReference>
<keyword evidence="5 10" id="KW-0812">Transmembrane</keyword>
<evidence type="ECO:0000256" key="8">
    <source>
        <dbReference type="ARBA" id="ARBA00023136"/>
    </source>
</evidence>
<feature type="transmembrane region" description="Helical" evidence="10">
    <location>
        <begin position="32"/>
        <end position="52"/>
    </location>
</feature>
<feature type="region of interest" description="Disordered" evidence="9">
    <location>
        <begin position="407"/>
        <end position="428"/>
    </location>
</feature>
<evidence type="ECO:0000256" key="4">
    <source>
        <dbReference type="ARBA" id="ARBA00022475"/>
    </source>
</evidence>
<feature type="transmembrane region" description="Helical" evidence="10">
    <location>
        <begin position="311"/>
        <end position="333"/>
    </location>
</feature>
<keyword evidence="2" id="KW-0813">Transport</keyword>
<dbReference type="Pfam" id="PF00999">
    <property type="entry name" value="Na_H_Exchanger"/>
    <property type="match status" value="1"/>
</dbReference>
<sequence length="428" mass="42935">MGSVELFLVAIAAVFVIGAAGELVFQRTQIPDVLWLIAVGVLVGPVGGLVTREQLSQIAPYFAAITLVVVLFEGGSNLRLSDVSRAAPRSTLLALLTFGASAALVAVAAQAARAAGWLPPGWTWTHGALLGCILGGSSSIIVMPAMAVARVPARVANLVGLESAFTDAFCVVGAATLIEVLSAAHGIAPSPGAALARAFGLGAGLGVIAGLGWLFVLRVLRASEHAYTMTLAALFVLYVAIQAAGGSAALGILAFGLVVGNADAIGRRVGYARRLDLGRLVRGLHGEVTFMVKSFFFTFLGAMMGPPWTPFALGLAFGPLLLAARAPMVALVMAGRGFDGADRGIATLAVPRGMAAGVLATLPAAAGIPGTEALPALVFACVLSTIVLFAIGFPLARRGAAAGGEADAEAAPATGAAGAAAPGGEDPR</sequence>
<keyword evidence="3" id="KW-0050">Antiport</keyword>
<feature type="transmembrane region" description="Helical" evidence="10">
    <location>
        <begin position="345"/>
        <end position="368"/>
    </location>
</feature>
<feature type="transmembrane region" description="Helical" evidence="10">
    <location>
        <begin position="194"/>
        <end position="217"/>
    </location>
</feature>
<feature type="transmembrane region" description="Helical" evidence="10">
    <location>
        <begin position="6"/>
        <end position="25"/>
    </location>
</feature>
<feature type="transmembrane region" description="Helical" evidence="10">
    <location>
        <begin position="124"/>
        <end position="147"/>
    </location>
</feature>
<comment type="subcellular location">
    <subcellularLocation>
        <location evidence="1">Cell membrane</location>
        <topology evidence="1">Multi-pass membrane protein</topology>
    </subcellularLocation>
</comment>
<evidence type="ECO:0000256" key="1">
    <source>
        <dbReference type="ARBA" id="ARBA00004651"/>
    </source>
</evidence>
<proteinExistence type="predicted"/>
<evidence type="ECO:0000256" key="9">
    <source>
        <dbReference type="SAM" id="MobiDB-lite"/>
    </source>
</evidence>
<dbReference type="InterPro" id="IPR038770">
    <property type="entry name" value="Na+/solute_symporter_sf"/>
</dbReference>
<dbReference type="GO" id="GO:0015297">
    <property type="term" value="F:antiporter activity"/>
    <property type="evidence" value="ECO:0007669"/>
    <property type="project" value="UniProtKB-KW"/>
</dbReference>
<evidence type="ECO:0000259" key="11">
    <source>
        <dbReference type="Pfam" id="PF00999"/>
    </source>
</evidence>
<feature type="transmembrane region" description="Helical" evidence="10">
    <location>
        <begin position="58"/>
        <end position="80"/>
    </location>
</feature>
<evidence type="ECO:0000256" key="2">
    <source>
        <dbReference type="ARBA" id="ARBA00022448"/>
    </source>
</evidence>
<keyword evidence="6 10" id="KW-1133">Transmembrane helix</keyword>
<name>A0A832MM56_UNCEI</name>
<feature type="domain" description="Cation/H+ exchanger transmembrane" evidence="11">
    <location>
        <begin position="15"/>
        <end position="387"/>
    </location>
</feature>
<keyword evidence="4" id="KW-1003">Cell membrane</keyword>
<dbReference type="EMBL" id="DSQF01000018">
    <property type="protein sequence ID" value="HGZ43461.1"/>
    <property type="molecule type" value="Genomic_DNA"/>
</dbReference>
<feature type="transmembrane region" description="Helical" evidence="10">
    <location>
        <begin position="92"/>
        <end position="112"/>
    </location>
</feature>
<feature type="transmembrane region" description="Helical" evidence="10">
    <location>
        <begin position="374"/>
        <end position="396"/>
    </location>
</feature>
<dbReference type="Gene3D" id="1.20.1530.20">
    <property type="match status" value="1"/>
</dbReference>
<keyword evidence="8 10" id="KW-0472">Membrane</keyword>
<reference evidence="12" key="1">
    <citation type="journal article" date="2020" name="mSystems">
        <title>Genome- and Community-Level Interaction Insights into Carbon Utilization and Element Cycling Functions of Hydrothermarchaeota in Hydrothermal Sediment.</title>
        <authorList>
            <person name="Zhou Z."/>
            <person name="Liu Y."/>
            <person name="Xu W."/>
            <person name="Pan J."/>
            <person name="Luo Z.H."/>
            <person name="Li M."/>
        </authorList>
    </citation>
    <scope>NUCLEOTIDE SEQUENCE [LARGE SCALE GENOMIC DNA]</scope>
    <source>
        <strain evidence="12">SpSt-381</strain>
    </source>
</reference>
<evidence type="ECO:0000256" key="10">
    <source>
        <dbReference type="SAM" id="Phobius"/>
    </source>
</evidence>
<dbReference type="InterPro" id="IPR006153">
    <property type="entry name" value="Cation/H_exchanger_TM"/>
</dbReference>
<keyword evidence="7" id="KW-0406">Ion transport</keyword>